<sequence>MELLSSSRSTSTEAKRIVVVSLVFLLFTVATAVAAAAPVALPGCPETCGNITVPYPFGTRHGCFREGFNLTCDETPGRPPRLLVGDGGVEVVGISLADGTVRIHTKMLGVSLPVPGNSSSIRFNGSWSAGVMDTAGRLFVSTTHNRFVAMGCNFLATLVVHGGDDDPASGGGKGNYVSVCAALCADDGFELLGDTSCSGVGCCQTPIAASALELSYGVRLSELAVQSSASSTSSLGALFIAEQEWFVRNATILQLDYSGEPQRTIDSWAVPTVLEWSLQYMGHDSDMFFGSDDPNSIGGIRCISLNSTMVEDGVAGSNVGRARCNCSKGFEGNPYIANGCQDIDECQQPDLYPCHGICTNLPGTYRCSSKKRISSLPGLITIIAISAGFGLLFSLLGVAKITKKLKQQKAKKLRDFFFQEKPWLASPTVNHLK</sequence>
<evidence type="ECO:0000313" key="6">
    <source>
        <dbReference type="EMBL" id="OQU82467.1"/>
    </source>
</evidence>
<dbReference type="OMA" id="GHGCFRD"/>
<dbReference type="Gene3D" id="2.10.25.10">
    <property type="entry name" value="Laminin"/>
    <property type="match status" value="2"/>
</dbReference>
<dbReference type="GO" id="GO:0016020">
    <property type="term" value="C:membrane"/>
    <property type="evidence" value="ECO:0007669"/>
    <property type="project" value="UniProtKB-SubCell"/>
</dbReference>
<organism evidence="6 7">
    <name type="scientific">Sorghum bicolor</name>
    <name type="common">Sorghum</name>
    <name type="synonym">Sorghum vulgare</name>
    <dbReference type="NCBI Taxonomy" id="4558"/>
    <lineage>
        <taxon>Eukaryota</taxon>
        <taxon>Viridiplantae</taxon>
        <taxon>Streptophyta</taxon>
        <taxon>Embryophyta</taxon>
        <taxon>Tracheophyta</taxon>
        <taxon>Spermatophyta</taxon>
        <taxon>Magnoliopsida</taxon>
        <taxon>Liliopsida</taxon>
        <taxon>Poales</taxon>
        <taxon>Poaceae</taxon>
        <taxon>PACMAD clade</taxon>
        <taxon>Panicoideae</taxon>
        <taxon>Andropogonodae</taxon>
        <taxon>Andropogoneae</taxon>
        <taxon>Sorghinae</taxon>
        <taxon>Sorghum</taxon>
    </lineage>
</organism>
<evidence type="ECO:0000256" key="2">
    <source>
        <dbReference type="ARBA" id="ARBA00022729"/>
    </source>
</evidence>
<dbReference type="InParanoid" id="A0A1Z5RFJ1"/>
<reference evidence="6 7" key="1">
    <citation type="journal article" date="2009" name="Nature">
        <title>The Sorghum bicolor genome and the diversification of grasses.</title>
        <authorList>
            <person name="Paterson A.H."/>
            <person name="Bowers J.E."/>
            <person name="Bruggmann R."/>
            <person name="Dubchak I."/>
            <person name="Grimwood J."/>
            <person name="Gundlach H."/>
            <person name="Haberer G."/>
            <person name="Hellsten U."/>
            <person name="Mitros T."/>
            <person name="Poliakov A."/>
            <person name="Schmutz J."/>
            <person name="Spannagl M."/>
            <person name="Tang H."/>
            <person name="Wang X."/>
            <person name="Wicker T."/>
            <person name="Bharti A.K."/>
            <person name="Chapman J."/>
            <person name="Feltus F.A."/>
            <person name="Gowik U."/>
            <person name="Grigoriev I.V."/>
            <person name="Lyons E."/>
            <person name="Maher C.A."/>
            <person name="Martis M."/>
            <person name="Narechania A."/>
            <person name="Otillar R.P."/>
            <person name="Penning B.W."/>
            <person name="Salamov A.A."/>
            <person name="Wang Y."/>
            <person name="Zhang L."/>
            <person name="Carpita N.C."/>
            <person name="Freeling M."/>
            <person name="Gingle A.R."/>
            <person name="Hash C.T."/>
            <person name="Keller B."/>
            <person name="Klein P."/>
            <person name="Kresovich S."/>
            <person name="McCann M.C."/>
            <person name="Ming R."/>
            <person name="Peterson D.G."/>
            <person name="Mehboob-ur-Rahman"/>
            <person name="Ware D."/>
            <person name="Westhoff P."/>
            <person name="Mayer K.F."/>
            <person name="Messing J."/>
            <person name="Rokhsar D.S."/>
        </authorList>
    </citation>
    <scope>NUCLEOTIDE SEQUENCE [LARGE SCALE GENOMIC DNA]</scope>
    <source>
        <strain evidence="7">cv. BTx623</strain>
    </source>
</reference>
<dbReference type="STRING" id="4558.A0A1Z5RFJ1"/>
<dbReference type="FunCoup" id="A0A1Z5RFJ1">
    <property type="interactions" value="1"/>
</dbReference>
<dbReference type="InterPro" id="IPR018097">
    <property type="entry name" value="EGF_Ca-bd_CS"/>
</dbReference>
<dbReference type="Gramene" id="OQU82467">
    <property type="protein sequence ID" value="OQU82467"/>
    <property type="gene ID" value="SORBI_3006G243900"/>
</dbReference>
<proteinExistence type="predicted"/>
<dbReference type="Proteomes" id="UP000000768">
    <property type="component" value="Chromosome 6"/>
</dbReference>
<reference evidence="7" key="2">
    <citation type="journal article" date="2018" name="Plant J.">
        <title>The Sorghum bicolor reference genome: improved assembly, gene annotations, a transcriptome atlas, and signatures of genome organization.</title>
        <authorList>
            <person name="McCormick R.F."/>
            <person name="Truong S.K."/>
            <person name="Sreedasyam A."/>
            <person name="Jenkins J."/>
            <person name="Shu S."/>
            <person name="Sims D."/>
            <person name="Kennedy M."/>
            <person name="Amirebrahimi M."/>
            <person name="Weers B.D."/>
            <person name="McKinley B."/>
            <person name="Mattison A."/>
            <person name="Morishige D.T."/>
            <person name="Grimwood J."/>
            <person name="Schmutz J."/>
            <person name="Mullet J.E."/>
        </authorList>
    </citation>
    <scope>NUCLEOTIDE SEQUENCE [LARGE SCALE GENOMIC DNA]</scope>
    <source>
        <strain evidence="7">cv. BTx623</strain>
    </source>
</reference>
<dbReference type="GO" id="GO:0005509">
    <property type="term" value="F:calcium ion binding"/>
    <property type="evidence" value="ECO:0007669"/>
    <property type="project" value="InterPro"/>
</dbReference>
<keyword evidence="2" id="KW-0732">Signal</keyword>
<dbReference type="AlphaFoldDB" id="A0A1Z5RFJ1"/>
<evidence type="ECO:0000256" key="4">
    <source>
        <dbReference type="SAM" id="Phobius"/>
    </source>
</evidence>
<keyword evidence="4" id="KW-1133">Transmembrane helix</keyword>
<protein>
    <recommendedName>
        <fullName evidence="5">Wall-associated receptor kinase galacturonan-binding domain-containing protein</fullName>
    </recommendedName>
</protein>
<evidence type="ECO:0000313" key="7">
    <source>
        <dbReference type="Proteomes" id="UP000000768"/>
    </source>
</evidence>
<dbReference type="Pfam" id="PF13947">
    <property type="entry name" value="GUB_WAK_bind"/>
    <property type="match status" value="1"/>
</dbReference>
<evidence type="ECO:0000256" key="1">
    <source>
        <dbReference type="ARBA" id="ARBA00004167"/>
    </source>
</evidence>
<accession>A0A1Z5RFJ1</accession>
<dbReference type="GO" id="GO:0030247">
    <property type="term" value="F:polysaccharide binding"/>
    <property type="evidence" value="ECO:0007669"/>
    <property type="project" value="InterPro"/>
</dbReference>
<dbReference type="SUPFAM" id="SSF57196">
    <property type="entry name" value="EGF/Laminin"/>
    <property type="match status" value="1"/>
</dbReference>
<dbReference type="PANTHER" id="PTHR33491">
    <property type="entry name" value="OSJNBA0016N04.9 PROTEIN"/>
    <property type="match status" value="1"/>
</dbReference>
<dbReference type="InterPro" id="IPR025287">
    <property type="entry name" value="WAK_GUB"/>
</dbReference>
<dbReference type="ExpressionAtlas" id="A0A1Z5RFJ1">
    <property type="expression patterns" value="baseline and differential"/>
</dbReference>
<keyword evidence="3" id="KW-1015">Disulfide bond</keyword>
<keyword evidence="7" id="KW-1185">Reference proteome</keyword>
<dbReference type="PROSITE" id="PS01187">
    <property type="entry name" value="EGF_CA"/>
    <property type="match status" value="1"/>
</dbReference>
<dbReference type="CDD" id="cd00054">
    <property type="entry name" value="EGF_CA"/>
    <property type="match status" value="1"/>
</dbReference>
<keyword evidence="4" id="KW-0472">Membrane</keyword>
<feature type="domain" description="Wall-associated receptor kinase galacturonan-binding" evidence="5">
    <location>
        <begin position="44"/>
        <end position="104"/>
    </location>
</feature>
<comment type="subcellular location">
    <subcellularLocation>
        <location evidence="1">Membrane</location>
        <topology evidence="1">Single-pass membrane protein</topology>
    </subcellularLocation>
</comment>
<evidence type="ECO:0000259" key="5">
    <source>
        <dbReference type="Pfam" id="PF13947"/>
    </source>
</evidence>
<keyword evidence="4" id="KW-0812">Transmembrane</keyword>
<name>A0A1Z5RFJ1_SORBI</name>
<dbReference type="EMBL" id="CM000765">
    <property type="protein sequence ID" value="OQU82467.1"/>
    <property type="molecule type" value="Genomic_DNA"/>
</dbReference>
<feature type="transmembrane region" description="Helical" evidence="4">
    <location>
        <begin position="376"/>
        <end position="399"/>
    </location>
</feature>
<gene>
    <name evidence="6" type="ORF">SORBI_3006G243900</name>
</gene>
<evidence type="ECO:0000256" key="3">
    <source>
        <dbReference type="ARBA" id="ARBA00023157"/>
    </source>
</evidence>